<evidence type="ECO:0000313" key="2">
    <source>
        <dbReference type="EMBL" id="MCV3754257.1"/>
    </source>
</evidence>
<evidence type="ECO:0000313" key="3">
    <source>
        <dbReference type="Proteomes" id="UP001207252"/>
    </source>
</evidence>
<feature type="signal peptide" evidence="1">
    <location>
        <begin position="1"/>
        <end position="25"/>
    </location>
</feature>
<protein>
    <submittedName>
        <fullName evidence="2">Uncharacterized protein</fullName>
    </submittedName>
</protein>
<dbReference type="EMBL" id="JAOXHJ010000006">
    <property type="protein sequence ID" value="MCV3754257.1"/>
    <property type="molecule type" value="Genomic_DNA"/>
</dbReference>
<evidence type="ECO:0000256" key="1">
    <source>
        <dbReference type="SAM" id="SignalP"/>
    </source>
</evidence>
<reference evidence="2 3" key="1">
    <citation type="journal article" date="2020" name="Int. J. Syst. Evol. Microbiol.">
        <title>Ureaplasma miroungigenitalium sp. nov. isolated from northern elephant seals (Mirounga angustirostris) and Ureaplasma zalophigenitalium sp. nov. isolated from California sea lions (Zalophus californianus).</title>
        <authorList>
            <person name="Volokhov D.V."/>
            <person name="Gulland F.M."/>
            <person name="Gao Y."/>
            <person name="Chizhikov V.E."/>
        </authorList>
    </citation>
    <scope>NUCLEOTIDE SEQUENCE [LARGE SCALE GENOMIC DNA]</scope>
    <source>
        <strain evidence="2 3">CSL7644-GEN</strain>
    </source>
</reference>
<proteinExistence type="predicted"/>
<gene>
    <name evidence="2" type="ORF">OF365_02615</name>
</gene>
<feature type="chain" id="PRO_5046703527" evidence="1">
    <location>
        <begin position="26"/>
        <end position="57"/>
    </location>
</feature>
<accession>A0ABT3BQ52</accession>
<comment type="caution">
    <text evidence="2">The sequence shown here is derived from an EMBL/GenBank/DDBJ whole genome shotgun (WGS) entry which is preliminary data.</text>
</comment>
<organism evidence="2 3">
    <name type="scientific">Ureaplasma zalophigenitalium</name>
    <dbReference type="NCBI Taxonomy" id="907723"/>
    <lineage>
        <taxon>Bacteria</taxon>
        <taxon>Bacillati</taxon>
        <taxon>Mycoplasmatota</taxon>
        <taxon>Mycoplasmoidales</taxon>
        <taxon>Mycoplasmoidaceae</taxon>
        <taxon>Ureaplasma</taxon>
    </lineage>
</organism>
<dbReference type="RefSeq" id="WP_263818059.1">
    <property type="nucleotide sequence ID" value="NZ_JAOXHJ010000006.1"/>
</dbReference>
<sequence>MKFKKIAVIASSTIFGLTAILIATAFQRVETKQEHDATIAFIEKSGKINLCKQTLNI</sequence>
<name>A0ABT3BQ52_9BACT</name>
<dbReference type="Proteomes" id="UP001207252">
    <property type="component" value="Unassembled WGS sequence"/>
</dbReference>
<keyword evidence="3" id="KW-1185">Reference proteome</keyword>
<keyword evidence="1" id="KW-0732">Signal</keyword>